<dbReference type="GO" id="GO:0005886">
    <property type="term" value="C:plasma membrane"/>
    <property type="evidence" value="ECO:0007669"/>
    <property type="project" value="TreeGrafter"/>
</dbReference>
<dbReference type="InterPro" id="IPR019402">
    <property type="entry name" value="CWH43_N"/>
</dbReference>
<keyword evidence="9" id="KW-1185">Reference proteome</keyword>
<feature type="transmembrane region" description="Helical" evidence="6">
    <location>
        <begin position="175"/>
        <end position="193"/>
    </location>
</feature>
<feature type="domain" description="CWH43-like N-terminal" evidence="7">
    <location>
        <begin position="8"/>
        <end position="224"/>
    </location>
</feature>
<comment type="caution">
    <text evidence="8">The sequence shown here is derived from an EMBL/GenBank/DDBJ whole genome shotgun (WGS) entry which is preliminary data.</text>
</comment>
<dbReference type="GO" id="GO:0012505">
    <property type="term" value="C:endomembrane system"/>
    <property type="evidence" value="ECO:0007669"/>
    <property type="project" value="UniProtKB-SubCell"/>
</dbReference>
<dbReference type="InterPro" id="IPR050911">
    <property type="entry name" value="DRAM/TMEM150_Autophagy_Mod"/>
</dbReference>
<feature type="transmembrane region" description="Helical" evidence="6">
    <location>
        <begin position="63"/>
        <end position="82"/>
    </location>
</feature>
<evidence type="ECO:0000256" key="1">
    <source>
        <dbReference type="ARBA" id="ARBA00004127"/>
    </source>
</evidence>
<dbReference type="EMBL" id="SPUK01000002">
    <property type="protein sequence ID" value="TQV99091.1"/>
    <property type="molecule type" value="Genomic_DNA"/>
</dbReference>
<evidence type="ECO:0000313" key="8">
    <source>
        <dbReference type="EMBL" id="TQV99091.1"/>
    </source>
</evidence>
<gene>
    <name evidence="8" type="ORF">IF1G_01306</name>
</gene>
<keyword evidence="3 6" id="KW-1133">Transmembrane helix</keyword>
<accession>A0A545VBI3</accession>
<protein>
    <submittedName>
        <fullName evidence="8">FK506 suppressor Sfk1</fullName>
    </submittedName>
</protein>
<dbReference type="Proteomes" id="UP000315783">
    <property type="component" value="Unassembled WGS sequence"/>
</dbReference>
<reference evidence="8 9" key="1">
    <citation type="journal article" date="2019" name="Appl. Microbiol. Biotechnol.">
        <title>Genome sequence of Isaria javanica and comparative genome analysis insights into family S53 peptidase evolution in fungal entomopathogens.</title>
        <authorList>
            <person name="Lin R."/>
            <person name="Zhang X."/>
            <person name="Xin B."/>
            <person name="Zou M."/>
            <person name="Gao Y."/>
            <person name="Qin F."/>
            <person name="Hu Q."/>
            <person name="Xie B."/>
            <person name="Cheng X."/>
        </authorList>
    </citation>
    <scope>NUCLEOTIDE SEQUENCE [LARGE SCALE GENOMIC DNA]</scope>
    <source>
        <strain evidence="8 9">IJ1G</strain>
    </source>
</reference>
<feature type="transmembrane region" description="Helical" evidence="6">
    <location>
        <begin position="205"/>
        <end position="226"/>
    </location>
</feature>
<dbReference type="Pfam" id="PF10277">
    <property type="entry name" value="Frag1"/>
    <property type="match status" value="1"/>
</dbReference>
<evidence type="ECO:0000256" key="2">
    <source>
        <dbReference type="ARBA" id="ARBA00022692"/>
    </source>
</evidence>
<evidence type="ECO:0000256" key="4">
    <source>
        <dbReference type="ARBA" id="ARBA00023136"/>
    </source>
</evidence>
<dbReference type="PANTHER" id="PTHR21324:SF2">
    <property type="entry name" value="EG:22E5.9 PROTEIN"/>
    <property type="match status" value="1"/>
</dbReference>
<name>A0A545VBI3_9HYPO</name>
<comment type="subcellular location">
    <subcellularLocation>
        <location evidence="1">Endomembrane system</location>
        <topology evidence="1">Multi-pass membrane protein</topology>
    </subcellularLocation>
</comment>
<proteinExistence type="predicted"/>
<feature type="region of interest" description="Disordered" evidence="5">
    <location>
        <begin position="243"/>
        <end position="267"/>
    </location>
</feature>
<sequence length="267" mass="30245">MAAKGWISFWWLPIISALVWVGMLLGMLLHWIINDHARPYDYQDQDIRVVYISNIGADVLKPLFIAGSCVTCLFLDLSMLAARWLRHRGRLVPNSSRGEKALAILTIIFAIIGTAGLILLSIFDTKHHKKLHYLFLLFFLAGYMLSAICTCWEYQRLGIKHREHRDLRISFWAKLAIVLVEVSLAIAFVTTNFTKHSDAAGVLEWVVAFLFTFFILSFVIDLYPAIATKPHSTRYDKRGLRDMEDASGSTSPHHYGNGAVRNTSGAF</sequence>
<feature type="transmembrane region" description="Helical" evidence="6">
    <location>
        <begin position="9"/>
        <end position="33"/>
    </location>
</feature>
<keyword evidence="4 6" id="KW-0472">Membrane</keyword>
<feature type="transmembrane region" description="Helical" evidence="6">
    <location>
        <begin position="135"/>
        <end position="154"/>
    </location>
</feature>
<evidence type="ECO:0000256" key="5">
    <source>
        <dbReference type="SAM" id="MobiDB-lite"/>
    </source>
</evidence>
<feature type="transmembrane region" description="Helical" evidence="6">
    <location>
        <begin position="102"/>
        <end position="123"/>
    </location>
</feature>
<evidence type="ECO:0000256" key="3">
    <source>
        <dbReference type="ARBA" id="ARBA00022989"/>
    </source>
</evidence>
<dbReference type="OrthoDB" id="10032492at2759"/>
<evidence type="ECO:0000259" key="7">
    <source>
        <dbReference type="Pfam" id="PF10277"/>
    </source>
</evidence>
<keyword evidence="2 6" id="KW-0812">Transmembrane</keyword>
<evidence type="ECO:0000256" key="6">
    <source>
        <dbReference type="SAM" id="Phobius"/>
    </source>
</evidence>
<evidence type="ECO:0000313" key="9">
    <source>
        <dbReference type="Proteomes" id="UP000315783"/>
    </source>
</evidence>
<organism evidence="8 9">
    <name type="scientific">Cordyceps javanica</name>
    <dbReference type="NCBI Taxonomy" id="43265"/>
    <lineage>
        <taxon>Eukaryota</taxon>
        <taxon>Fungi</taxon>
        <taxon>Dikarya</taxon>
        <taxon>Ascomycota</taxon>
        <taxon>Pezizomycotina</taxon>
        <taxon>Sordariomycetes</taxon>
        <taxon>Hypocreomycetidae</taxon>
        <taxon>Hypocreales</taxon>
        <taxon>Cordycipitaceae</taxon>
        <taxon>Cordyceps</taxon>
    </lineage>
</organism>
<dbReference type="AlphaFoldDB" id="A0A545VBI3"/>
<dbReference type="PANTHER" id="PTHR21324">
    <property type="entry name" value="FASTING-INDUCIBLE INTEGRAL MEMBRANE PROTEIN TM6P1-RELATED"/>
    <property type="match status" value="1"/>
</dbReference>
<dbReference type="STRING" id="43265.A0A545VBI3"/>